<organism evidence="6 7">
    <name type="scientific">Cudoniella acicularis</name>
    <dbReference type="NCBI Taxonomy" id="354080"/>
    <lineage>
        <taxon>Eukaryota</taxon>
        <taxon>Fungi</taxon>
        <taxon>Dikarya</taxon>
        <taxon>Ascomycota</taxon>
        <taxon>Pezizomycotina</taxon>
        <taxon>Leotiomycetes</taxon>
        <taxon>Helotiales</taxon>
        <taxon>Tricladiaceae</taxon>
        <taxon>Cudoniella</taxon>
    </lineage>
</organism>
<dbReference type="OrthoDB" id="3934656at2759"/>
<dbReference type="GO" id="GO:0020037">
    <property type="term" value="F:heme binding"/>
    <property type="evidence" value="ECO:0007669"/>
    <property type="project" value="InterPro"/>
</dbReference>
<protein>
    <recommendedName>
        <fullName evidence="8">Cytochrome P450</fullName>
    </recommendedName>
</protein>
<evidence type="ECO:0008006" key="8">
    <source>
        <dbReference type="Google" id="ProtNLM"/>
    </source>
</evidence>
<dbReference type="InterPro" id="IPR001128">
    <property type="entry name" value="Cyt_P450"/>
</dbReference>
<dbReference type="SUPFAM" id="SSF48264">
    <property type="entry name" value="Cytochrome P450"/>
    <property type="match status" value="1"/>
</dbReference>
<keyword evidence="5" id="KW-0472">Membrane</keyword>
<dbReference type="GO" id="GO:0016705">
    <property type="term" value="F:oxidoreductase activity, acting on paired donors, with incorporation or reduction of molecular oxygen"/>
    <property type="evidence" value="ECO:0007669"/>
    <property type="project" value="InterPro"/>
</dbReference>
<gene>
    <name evidence="6" type="ORF">G7Y89_g4881</name>
</gene>
<evidence type="ECO:0000256" key="1">
    <source>
        <dbReference type="ARBA" id="ARBA00001971"/>
    </source>
</evidence>
<dbReference type="GO" id="GO:0005506">
    <property type="term" value="F:iron ion binding"/>
    <property type="evidence" value="ECO:0007669"/>
    <property type="project" value="InterPro"/>
</dbReference>
<keyword evidence="5" id="KW-1133">Transmembrane helix</keyword>
<dbReference type="EMBL" id="JAAMPI010000277">
    <property type="protein sequence ID" value="KAF4633239.1"/>
    <property type="molecule type" value="Genomic_DNA"/>
</dbReference>
<keyword evidence="4" id="KW-0408">Iron</keyword>
<name>A0A8H4W706_9HELO</name>
<feature type="transmembrane region" description="Helical" evidence="5">
    <location>
        <begin position="316"/>
        <end position="336"/>
    </location>
</feature>
<evidence type="ECO:0000256" key="3">
    <source>
        <dbReference type="ARBA" id="ARBA00023002"/>
    </source>
</evidence>
<dbReference type="GO" id="GO:0004497">
    <property type="term" value="F:monooxygenase activity"/>
    <property type="evidence" value="ECO:0007669"/>
    <property type="project" value="InterPro"/>
</dbReference>
<dbReference type="Proteomes" id="UP000566819">
    <property type="component" value="Unassembled WGS sequence"/>
</dbReference>
<sequence length="383" mass="43312">MALPISKETLFSLISEHLALIAGIFVLAFFANNYFYKGLHKVPGPFLGALTNWYRIYYVIVGRRQDANQNRMHEKYGDVVRYGPNLVSFSNPNALKDIYGIGTPLTKSPYYLPFQAMSKGRAFAALFTLLENKPHSDLRRTVASCFSGTSIVSLEPLVNPVIERWIEQTKRIYVKENKICNVTWWMQLFAFDVVTNLMYSTTHGMVEKHEDVDGIVSWLDWMFDYISVVCQMPILDQFINKNPIQRFLELSGLRTPTFATVAFAKKRIAERISKDPSLIPTQDGMRSDILTQMMENGKKHPQILTEKMITSQSVSIAFAGSDNTAVTITAIIYFLLKNPRAYQKLMVELDDAAANGPKNSPISTLALKKHSVSTLPWAVFSNA</sequence>
<keyword evidence="2" id="KW-0479">Metal-binding</keyword>
<keyword evidence="5" id="KW-0812">Transmembrane</keyword>
<accession>A0A8H4W706</accession>
<dbReference type="InterPro" id="IPR050121">
    <property type="entry name" value="Cytochrome_P450_monoxygenase"/>
</dbReference>
<evidence type="ECO:0000313" key="6">
    <source>
        <dbReference type="EMBL" id="KAF4633239.1"/>
    </source>
</evidence>
<evidence type="ECO:0000256" key="4">
    <source>
        <dbReference type="ARBA" id="ARBA00023004"/>
    </source>
</evidence>
<dbReference type="PANTHER" id="PTHR24305:SF235">
    <property type="entry name" value="CYTOCHROME P450 MONOOXYGENASE APDB-RELATED"/>
    <property type="match status" value="1"/>
</dbReference>
<dbReference type="PANTHER" id="PTHR24305">
    <property type="entry name" value="CYTOCHROME P450"/>
    <property type="match status" value="1"/>
</dbReference>
<dbReference type="Gene3D" id="1.10.630.10">
    <property type="entry name" value="Cytochrome P450"/>
    <property type="match status" value="1"/>
</dbReference>
<comment type="caution">
    <text evidence="6">The sequence shown here is derived from an EMBL/GenBank/DDBJ whole genome shotgun (WGS) entry which is preliminary data.</text>
</comment>
<comment type="cofactor">
    <cofactor evidence="1">
        <name>heme</name>
        <dbReference type="ChEBI" id="CHEBI:30413"/>
    </cofactor>
</comment>
<dbReference type="Pfam" id="PF00067">
    <property type="entry name" value="p450"/>
    <property type="match status" value="1"/>
</dbReference>
<dbReference type="InterPro" id="IPR036396">
    <property type="entry name" value="Cyt_P450_sf"/>
</dbReference>
<evidence type="ECO:0000313" key="7">
    <source>
        <dbReference type="Proteomes" id="UP000566819"/>
    </source>
</evidence>
<evidence type="ECO:0000256" key="5">
    <source>
        <dbReference type="SAM" id="Phobius"/>
    </source>
</evidence>
<evidence type="ECO:0000256" key="2">
    <source>
        <dbReference type="ARBA" id="ARBA00022723"/>
    </source>
</evidence>
<keyword evidence="7" id="KW-1185">Reference proteome</keyword>
<dbReference type="AlphaFoldDB" id="A0A8H4W706"/>
<feature type="transmembrane region" description="Helical" evidence="5">
    <location>
        <begin position="12"/>
        <end position="31"/>
    </location>
</feature>
<reference evidence="6 7" key="1">
    <citation type="submission" date="2020-03" db="EMBL/GenBank/DDBJ databases">
        <title>Draft Genome Sequence of Cudoniella acicularis.</title>
        <authorList>
            <person name="Buettner E."/>
            <person name="Kellner H."/>
        </authorList>
    </citation>
    <scope>NUCLEOTIDE SEQUENCE [LARGE SCALE GENOMIC DNA]</scope>
    <source>
        <strain evidence="6 7">DSM 108380</strain>
    </source>
</reference>
<keyword evidence="3" id="KW-0560">Oxidoreductase</keyword>
<proteinExistence type="predicted"/>
<dbReference type="GO" id="GO:0044550">
    <property type="term" value="P:secondary metabolite biosynthetic process"/>
    <property type="evidence" value="ECO:0007669"/>
    <property type="project" value="UniProtKB-ARBA"/>
</dbReference>